<feature type="transmembrane region" description="Helical" evidence="6">
    <location>
        <begin position="78"/>
        <end position="102"/>
    </location>
</feature>
<dbReference type="GO" id="GO:0016020">
    <property type="term" value="C:membrane"/>
    <property type="evidence" value="ECO:0007669"/>
    <property type="project" value="UniProtKB-SubCell"/>
</dbReference>
<evidence type="ECO:0000256" key="2">
    <source>
        <dbReference type="ARBA" id="ARBA00006840"/>
    </source>
</evidence>
<dbReference type="Pfam" id="PF00335">
    <property type="entry name" value="Tetraspanin"/>
    <property type="match status" value="1"/>
</dbReference>
<evidence type="ECO:0000256" key="6">
    <source>
        <dbReference type="SAM" id="Phobius"/>
    </source>
</evidence>
<gene>
    <name evidence="7" type="ORF">D5086_0000128980</name>
</gene>
<evidence type="ECO:0000313" key="7">
    <source>
        <dbReference type="EMBL" id="TKS05849.1"/>
    </source>
</evidence>
<comment type="similarity">
    <text evidence="2">Belongs to the tetraspanin (TM4SF) family.</text>
</comment>
<keyword evidence="3 6" id="KW-0812">Transmembrane</keyword>
<evidence type="ECO:0000256" key="1">
    <source>
        <dbReference type="ARBA" id="ARBA00004141"/>
    </source>
</evidence>
<name>A0A4U5Q7M7_POPAL</name>
<dbReference type="InterPro" id="IPR018499">
    <property type="entry name" value="Tetraspanin/Peripherin"/>
</dbReference>
<feature type="transmembrane region" description="Helical" evidence="6">
    <location>
        <begin position="42"/>
        <end position="66"/>
    </location>
</feature>
<dbReference type="EMBL" id="RCHU01000395">
    <property type="protein sequence ID" value="TKS05849.1"/>
    <property type="molecule type" value="Genomic_DNA"/>
</dbReference>
<comment type="caution">
    <text evidence="7">The sequence shown here is derived from an EMBL/GenBank/DDBJ whole genome shotgun (WGS) entry which is preliminary data.</text>
</comment>
<sequence length="290" mass="32873">MAENTNPTEALAMTIAEETTKTKKEVAGNTKSDEKVNQVKNYASIVSIITFVLSVLILASAIWLLYMKDYDCEELLWLPRLQIGIGIGLIFVSLISNIAVFLRSRFPVPGFFLVMVPLIVMLTMGLALVGANKLESRRLMATPKWFREKVRHNDNWENIKSCIYNTGTCDDLVSRSLNLKAFDFSIKKLSSIEAGCCKPPSICQMEYVNATFWTKVEGAVDESQQQYSDCATWQNDQNILCYNCGSCRHGFVRVMESKWRNLGVLLILMGLLLIIAHLSLFVMVMWEHYN</sequence>
<keyword evidence="5 6" id="KW-0472">Membrane</keyword>
<evidence type="ECO:0000256" key="5">
    <source>
        <dbReference type="ARBA" id="ARBA00023136"/>
    </source>
</evidence>
<feature type="transmembrane region" description="Helical" evidence="6">
    <location>
        <begin position="108"/>
        <end position="131"/>
    </location>
</feature>
<dbReference type="InterPro" id="IPR044991">
    <property type="entry name" value="TET_plant"/>
</dbReference>
<organism evidence="7">
    <name type="scientific">Populus alba</name>
    <name type="common">White poplar</name>
    <dbReference type="NCBI Taxonomy" id="43335"/>
    <lineage>
        <taxon>Eukaryota</taxon>
        <taxon>Viridiplantae</taxon>
        <taxon>Streptophyta</taxon>
        <taxon>Embryophyta</taxon>
        <taxon>Tracheophyta</taxon>
        <taxon>Spermatophyta</taxon>
        <taxon>Magnoliopsida</taxon>
        <taxon>eudicotyledons</taxon>
        <taxon>Gunneridae</taxon>
        <taxon>Pentapetalae</taxon>
        <taxon>rosids</taxon>
        <taxon>fabids</taxon>
        <taxon>Malpighiales</taxon>
        <taxon>Salicaceae</taxon>
        <taxon>Saliceae</taxon>
        <taxon>Populus</taxon>
    </lineage>
</organism>
<evidence type="ECO:0000256" key="4">
    <source>
        <dbReference type="ARBA" id="ARBA00022989"/>
    </source>
</evidence>
<dbReference type="AlphaFoldDB" id="A0A4U5Q7M7"/>
<evidence type="ECO:0008006" key="8">
    <source>
        <dbReference type="Google" id="ProtNLM"/>
    </source>
</evidence>
<proteinExistence type="inferred from homology"/>
<reference evidence="7" key="1">
    <citation type="submission" date="2018-10" db="EMBL/GenBank/DDBJ databases">
        <title>Population genomic analysis revealed the cold adaptation of white poplar.</title>
        <authorList>
            <person name="Liu Y.-J."/>
        </authorList>
    </citation>
    <scope>NUCLEOTIDE SEQUENCE [LARGE SCALE GENOMIC DNA]</scope>
    <source>
        <strain evidence="7">PAL-ZL1</strain>
    </source>
</reference>
<protein>
    <recommendedName>
        <fullName evidence="8">Tetraspanin-15-like</fullName>
    </recommendedName>
</protein>
<keyword evidence="4 6" id="KW-1133">Transmembrane helix</keyword>
<dbReference type="PANTHER" id="PTHR32191">
    <property type="entry name" value="TETRASPANIN-8-RELATED"/>
    <property type="match status" value="1"/>
</dbReference>
<comment type="subcellular location">
    <subcellularLocation>
        <location evidence="1">Membrane</location>
        <topology evidence="1">Multi-pass membrane protein</topology>
    </subcellularLocation>
</comment>
<dbReference type="GO" id="GO:0009734">
    <property type="term" value="P:auxin-activated signaling pathway"/>
    <property type="evidence" value="ECO:0007669"/>
    <property type="project" value="InterPro"/>
</dbReference>
<evidence type="ECO:0000256" key="3">
    <source>
        <dbReference type="ARBA" id="ARBA00022692"/>
    </source>
</evidence>
<accession>A0A4U5Q7M7</accession>
<feature type="transmembrane region" description="Helical" evidence="6">
    <location>
        <begin position="262"/>
        <end position="286"/>
    </location>
</feature>